<accession>A0A6A4WQT1</accession>
<dbReference type="Gene3D" id="1.20.1270.280">
    <property type="match status" value="1"/>
</dbReference>
<dbReference type="Pfam" id="PF18198">
    <property type="entry name" value="AAA_lid_11"/>
    <property type="match status" value="1"/>
</dbReference>
<dbReference type="FunFam" id="1.20.1270.280:FF:000001">
    <property type="entry name" value="dynein heavy chain 7, axonemal"/>
    <property type="match status" value="1"/>
</dbReference>
<dbReference type="AlphaFoldDB" id="A0A6A4WQT1"/>
<feature type="domain" description="Dynein heavy chain AAA lid" evidence="1">
    <location>
        <begin position="1"/>
        <end position="94"/>
    </location>
</feature>
<evidence type="ECO:0000313" key="3">
    <source>
        <dbReference type="EMBL" id="KAF0306090.1"/>
    </source>
</evidence>
<dbReference type="GO" id="GO:0030286">
    <property type="term" value="C:dynein complex"/>
    <property type="evidence" value="ECO:0007669"/>
    <property type="project" value="InterPro"/>
</dbReference>
<evidence type="ECO:0000313" key="4">
    <source>
        <dbReference type="Proteomes" id="UP000440578"/>
    </source>
</evidence>
<name>A0A6A4WQT1_AMPAM</name>
<proteinExistence type="predicted"/>
<dbReference type="Proteomes" id="UP000440578">
    <property type="component" value="Unassembled WGS sequence"/>
</dbReference>
<dbReference type="InterPro" id="IPR026983">
    <property type="entry name" value="DHC"/>
</dbReference>
<dbReference type="GO" id="GO:0051959">
    <property type="term" value="F:dynein light intermediate chain binding"/>
    <property type="evidence" value="ECO:0007669"/>
    <property type="project" value="InterPro"/>
</dbReference>
<sequence>MFINEYESVPYAALAYLTGECNYGGRVTEDWDRRTLNTILADFCNPRLVAETKYRLSPSGDYYVPNKINYDDYVEYIKNLPTTQRPEVFGMHDNVDISRELAETRLLFDSVLTIQGGGAGGAGANIDAAFGIASDILDKVPEVFDLEAAGAKFPVAYNESMNTVLVQEMERFNRLISVIRTTLKNLKKAVKGLVVMSVLLTVQGLVVMSPDLEAVAQSLLVGKVPALWAKASYLSRKPLGSYINDLLDRLNLLQTWYDHGKPRIFWLSGFYFTHAFLTGAMQNFARKYVLPIDRLTFDFVYLAAEPAQTPDDGVLINGLFLDGARWDYDTGGLAEQLPKVLYYPLPIVWLKPVQKDQLEVGARYLSPLYKTSERRGTLSTTGHSTNFVLPFLLPTERPAQHWVKRGTALLCQLDD</sequence>
<evidence type="ECO:0000259" key="2">
    <source>
        <dbReference type="Pfam" id="PF18199"/>
    </source>
</evidence>
<dbReference type="PANTHER" id="PTHR22878:SF70">
    <property type="entry name" value="DYNEIN HEAVY CHAIN 2, AXONEMAL"/>
    <property type="match status" value="1"/>
</dbReference>
<protein>
    <submittedName>
        <fullName evidence="3">Dynein heavy chain 12, axonemal</fullName>
    </submittedName>
</protein>
<dbReference type="InterPro" id="IPR043160">
    <property type="entry name" value="Dynein_C_barrel"/>
</dbReference>
<reference evidence="3 4" key="1">
    <citation type="submission" date="2019-07" db="EMBL/GenBank/DDBJ databases">
        <title>Draft genome assembly of a fouling barnacle, Amphibalanus amphitrite (Darwin, 1854): The first reference genome for Thecostraca.</title>
        <authorList>
            <person name="Kim W."/>
        </authorList>
    </citation>
    <scope>NUCLEOTIDE SEQUENCE [LARGE SCALE GENOMIC DNA]</scope>
    <source>
        <strain evidence="3">SNU_AA5</strain>
        <tissue evidence="3">Soma without cirri and trophi</tissue>
    </source>
</reference>
<dbReference type="GO" id="GO:0045505">
    <property type="term" value="F:dynein intermediate chain binding"/>
    <property type="evidence" value="ECO:0007669"/>
    <property type="project" value="InterPro"/>
</dbReference>
<dbReference type="Gene3D" id="1.10.8.720">
    <property type="entry name" value="Region D6 of dynein motor"/>
    <property type="match status" value="1"/>
</dbReference>
<dbReference type="InterPro" id="IPR041228">
    <property type="entry name" value="Dynein_C"/>
</dbReference>
<dbReference type="PANTHER" id="PTHR22878">
    <property type="entry name" value="DYNEIN HEAVY CHAIN 6, AXONEMAL-LIKE-RELATED"/>
    <property type="match status" value="1"/>
</dbReference>
<dbReference type="EMBL" id="VIIS01000692">
    <property type="protein sequence ID" value="KAF0306090.1"/>
    <property type="molecule type" value="Genomic_DNA"/>
</dbReference>
<dbReference type="InterPro" id="IPR042219">
    <property type="entry name" value="AAA_lid_11_sf"/>
</dbReference>
<dbReference type="FunFam" id="3.10.490.20:FF:000001">
    <property type="entry name" value="dynein heavy chain 7, axonemal"/>
    <property type="match status" value="1"/>
</dbReference>
<keyword evidence="4" id="KW-1185">Reference proteome</keyword>
<dbReference type="GO" id="GO:0007018">
    <property type="term" value="P:microtubule-based movement"/>
    <property type="evidence" value="ECO:0007669"/>
    <property type="project" value="InterPro"/>
</dbReference>
<dbReference type="Pfam" id="PF18199">
    <property type="entry name" value="Dynein_C"/>
    <property type="match status" value="1"/>
</dbReference>
<gene>
    <name evidence="3" type="primary">DNAH12_2</name>
    <name evidence="3" type="ORF">FJT64_002474</name>
</gene>
<dbReference type="InterPro" id="IPR041658">
    <property type="entry name" value="AAA_lid_11"/>
</dbReference>
<organism evidence="3 4">
    <name type="scientific">Amphibalanus amphitrite</name>
    <name type="common">Striped barnacle</name>
    <name type="synonym">Balanus amphitrite</name>
    <dbReference type="NCBI Taxonomy" id="1232801"/>
    <lineage>
        <taxon>Eukaryota</taxon>
        <taxon>Metazoa</taxon>
        <taxon>Ecdysozoa</taxon>
        <taxon>Arthropoda</taxon>
        <taxon>Crustacea</taxon>
        <taxon>Multicrustacea</taxon>
        <taxon>Cirripedia</taxon>
        <taxon>Thoracica</taxon>
        <taxon>Thoracicalcarea</taxon>
        <taxon>Balanomorpha</taxon>
        <taxon>Balanoidea</taxon>
        <taxon>Balanidae</taxon>
        <taxon>Amphibalaninae</taxon>
        <taxon>Amphibalanus</taxon>
    </lineage>
</organism>
<dbReference type="Gene3D" id="3.10.490.20">
    <property type="match status" value="1"/>
</dbReference>
<dbReference type="OrthoDB" id="447173at2759"/>
<comment type="caution">
    <text evidence="3">The sequence shown here is derived from an EMBL/GenBank/DDBJ whole genome shotgun (WGS) entry which is preliminary data.</text>
</comment>
<evidence type="ECO:0000259" key="1">
    <source>
        <dbReference type="Pfam" id="PF18198"/>
    </source>
</evidence>
<feature type="domain" description="Dynein heavy chain C-terminal" evidence="2">
    <location>
        <begin position="102"/>
        <end position="411"/>
    </location>
</feature>